<dbReference type="EMBL" id="ML119664">
    <property type="protein sequence ID" value="RPA83506.1"/>
    <property type="molecule type" value="Genomic_DNA"/>
</dbReference>
<dbReference type="PRINTS" id="PR00463">
    <property type="entry name" value="EP450I"/>
</dbReference>
<evidence type="ECO:0000256" key="1">
    <source>
        <dbReference type="ARBA" id="ARBA00010617"/>
    </source>
</evidence>
<evidence type="ECO:0000313" key="3">
    <source>
        <dbReference type="EMBL" id="RPA83506.1"/>
    </source>
</evidence>
<organism evidence="3 4">
    <name type="scientific">Ascobolus immersus RN42</name>
    <dbReference type="NCBI Taxonomy" id="1160509"/>
    <lineage>
        <taxon>Eukaryota</taxon>
        <taxon>Fungi</taxon>
        <taxon>Dikarya</taxon>
        <taxon>Ascomycota</taxon>
        <taxon>Pezizomycotina</taxon>
        <taxon>Pezizomycetes</taxon>
        <taxon>Pezizales</taxon>
        <taxon>Ascobolaceae</taxon>
        <taxon>Ascobolus</taxon>
    </lineage>
</organism>
<dbReference type="STRING" id="1160509.A0A3N4ID87"/>
<dbReference type="OrthoDB" id="3945418at2759"/>
<dbReference type="InterPro" id="IPR036396">
    <property type="entry name" value="Cyt_P450_sf"/>
</dbReference>
<dbReference type="InterPro" id="IPR002401">
    <property type="entry name" value="Cyt_P450_E_grp-I"/>
</dbReference>
<protein>
    <submittedName>
        <fullName evidence="3">Cytochrome P450</fullName>
    </submittedName>
</protein>
<reference evidence="3 4" key="1">
    <citation type="journal article" date="2018" name="Nat. Ecol. Evol.">
        <title>Pezizomycetes genomes reveal the molecular basis of ectomycorrhizal truffle lifestyle.</title>
        <authorList>
            <person name="Murat C."/>
            <person name="Payen T."/>
            <person name="Noel B."/>
            <person name="Kuo A."/>
            <person name="Morin E."/>
            <person name="Chen J."/>
            <person name="Kohler A."/>
            <person name="Krizsan K."/>
            <person name="Balestrini R."/>
            <person name="Da Silva C."/>
            <person name="Montanini B."/>
            <person name="Hainaut M."/>
            <person name="Levati E."/>
            <person name="Barry K.W."/>
            <person name="Belfiori B."/>
            <person name="Cichocki N."/>
            <person name="Clum A."/>
            <person name="Dockter R.B."/>
            <person name="Fauchery L."/>
            <person name="Guy J."/>
            <person name="Iotti M."/>
            <person name="Le Tacon F."/>
            <person name="Lindquist E.A."/>
            <person name="Lipzen A."/>
            <person name="Malagnac F."/>
            <person name="Mello A."/>
            <person name="Molinier V."/>
            <person name="Miyauchi S."/>
            <person name="Poulain J."/>
            <person name="Riccioni C."/>
            <person name="Rubini A."/>
            <person name="Sitrit Y."/>
            <person name="Splivallo R."/>
            <person name="Traeger S."/>
            <person name="Wang M."/>
            <person name="Zifcakova L."/>
            <person name="Wipf D."/>
            <person name="Zambonelli A."/>
            <person name="Paolocci F."/>
            <person name="Nowrousian M."/>
            <person name="Ottonello S."/>
            <person name="Baldrian P."/>
            <person name="Spatafora J.W."/>
            <person name="Henrissat B."/>
            <person name="Nagy L.G."/>
            <person name="Aury J.M."/>
            <person name="Wincker P."/>
            <person name="Grigoriev I.V."/>
            <person name="Bonfante P."/>
            <person name="Martin F.M."/>
        </authorList>
    </citation>
    <scope>NUCLEOTIDE SEQUENCE [LARGE SCALE GENOMIC DNA]</scope>
    <source>
        <strain evidence="3 4">RN42</strain>
    </source>
</reference>
<proteinExistence type="inferred from homology"/>
<keyword evidence="2" id="KW-0349">Heme</keyword>
<dbReference type="InterPro" id="IPR050121">
    <property type="entry name" value="Cytochrome_P450_monoxygenase"/>
</dbReference>
<dbReference type="Gene3D" id="1.10.630.10">
    <property type="entry name" value="Cytochrome P450"/>
    <property type="match status" value="1"/>
</dbReference>
<dbReference type="Proteomes" id="UP000275078">
    <property type="component" value="Unassembled WGS sequence"/>
</dbReference>
<evidence type="ECO:0000256" key="2">
    <source>
        <dbReference type="PIRSR" id="PIRSR602401-1"/>
    </source>
</evidence>
<keyword evidence="2" id="KW-0479">Metal-binding</keyword>
<feature type="binding site" description="axial binding residue" evidence="2">
    <location>
        <position position="486"/>
    </location>
    <ligand>
        <name>heme</name>
        <dbReference type="ChEBI" id="CHEBI:30413"/>
    </ligand>
    <ligandPart>
        <name>Fe</name>
        <dbReference type="ChEBI" id="CHEBI:18248"/>
    </ligandPart>
</feature>
<dbReference type="InterPro" id="IPR001128">
    <property type="entry name" value="Cyt_P450"/>
</dbReference>
<dbReference type="CDD" id="cd11062">
    <property type="entry name" value="CYP58-like"/>
    <property type="match status" value="1"/>
</dbReference>
<name>A0A3N4ID87_ASCIM</name>
<dbReference type="PANTHER" id="PTHR24305:SF166">
    <property type="entry name" value="CYTOCHROME P450 12A4, MITOCHONDRIAL-RELATED"/>
    <property type="match status" value="1"/>
</dbReference>
<comment type="similarity">
    <text evidence="1">Belongs to the cytochrome P450 family.</text>
</comment>
<dbReference type="GO" id="GO:0020037">
    <property type="term" value="F:heme binding"/>
    <property type="evidence" value="ECO:0007669"/>
    <property type="project" value="InterPro"/>
</dbReference>
<evidence type="ECO:0000313" key="4">
    <source>
        <dbReference type="Proteomes" id="UP000275078"/>
    </source>
</evidence>
<dbReference type="PANTHER" id="PTHR24305">
    <property type="entry name" value="CYTOCHROME P450"/>
    <property type="match status" value="1"/>
</dbReference>
<keyword evidence="4" id="KW-1185">Reference proteome</keyword>
<sequence>MDSTKLFTSDATFWLQSRLPSSSLSWLSALTIYDVLKIAGTLILARTILVSIYRLYFHPLAHVPGPTLAAISPFYELYYDVFLGGEMTNHCMKVLHPKYGPLVRTSPSKVRSNDPESYHVIHAMGYKTERDPNFAKVWNLHRSIFGMTDAKLHKSRKGLFGGLFGRQSLAGFEGAVQGKCKVLVDEIKRRCDSAVKKEQTWEWVNVRNATCALTMDVMMEFLADGIGSYNLLESPNFYGDIIESIDLTTQLPHLFRLVTPIAMFLHHYCPKSLKYTLAPYLIQYENLENRVREGVDKYKEAMESGKAKPTQYLVAHRELLPKFDINAEDYSIEAMVMFAAGVNTTAYTIQYTLYLLAKDKVIQQQVYEELRRLFPEKVSGQDTTDSFDFRRLESSKLLFGVIQEGIRLGDPLPGVLPRVTTSHGLNVNNTYLPPNTVIDTTCTQMHQHPAIFPDPKKFDPTRYSGSPERERLSKYIVSFGGGSYTCVGKNLAMMELFVTISRLVWEFELEVGEGLKGGWEAKDRWVAAKVGGDAVLGFRKRVHA</sequence>
<accession>A0A3N4ID87</accession>
<dbReference type="SUPFAM" id="SSF48264">
    <property type="entry name" value="Cytochrome P450"/>
    <property type="match status" value="1"/>
</dbReference>
<dbReference type="GO" id="GO:0004497">
    <property type="term" value="F:monooxygenase activity"/>
    <property type="evidence" value="ECO:0007669"/>
    <property type="project" value="InterPro"/>
</dbReference>
<dbReference type="GO" id="GO:0016705">
    <property type="term" value="F:oxidoreductase activity, acting on paired donors, with incorporation or reduction of molecular oxygen"/>
    <property type="evidence" value="ECO:0007669"/>
    <property type="project" value="InterPro"/>
</dbReference>
<dbReference type="AlphaFoldDB" id="A0A3N4ID87"/>
<dbReference type="GO" id="GO:0005506">
    <property type="term" value="F:iron ion binding"/>
    <property type="evidence" value="ECO:0007669"/>
    <property type="project" value="InterPro"/>
</dbReference>
<dbReference type="Pfam" id="PF00067">
    <property type="entry name" value="p450"/>
    <property type="match status" value="1"/>
</dbReference>
<comment type="cofactor">
    <cofactor evidence="2">
        <name>heme</name>
        <dbReference type="ChEBI" id="CHEBI:30413"/>
    </cofactor>
</comment>
<gene>
    <name evidence="3" type="ORF">BJ508DRAFT_207169</name>
</gene>
<keyword evidence="2" id="KW-0408">Iron</keyword>
<dbReference type="PRINTS" id="PR00385">
    <property type="entry name" value="P450"/>
</dbReference>